<dbReference type="PROSITE" id="PS50928">
    <property type="entry name" value="ABC_TM1"/>
    <property type="match status" value="1"/>
</dbReference>
<evidence type="ECO:0000313" key="10">
    <source>
        <dbReference type="Proteomes" id="UP000673447"/>
    </source>
</evidence>
<dbReference type="Gene3D" id="1.10.3720.10">
    <property type="entry name" value="MetI-like"/>
    <property type="match status" value="1"/>
</dbReference>
<feature type="transmembrane region" description="Helical" evidence="7">
    <location>
        <begin position="102"/>
        <end position="126"/>
    </location>
</feature>
<keyword evidence="10" id="KW-1185">Reference proteome</keyword>
<comment type="subcellular location">
    <subcellularLocation>
        <location evidence="1 7">Cell membrane</location>
        <topology evidence="1 7">Multi-pass membrane protein</topology>
    </subcellularLocation>
</comment>
<sequence length="318" mass="33624">MKSVLRLLLQRLGLGALSLLLVSVVVFTITAVLPGDAAAELLGQDATPETLAALRAQLGLDQPMALRYLHWLGGLLTGDPGRSLVSDAPVMELIGNRLPNSLLLAAVTAAIGVPLALLLGTLAAVFRGSWFDRLLNSGAVALVSVPEFLIATIAVLVLSVKLGWLPALSYASDIDSFSGAVRVFVMPVLTLCCVIVAQMMRMTRAALADQLDAPYIEMARLKGVPPVRLVLGHALPNAIGPIANAIALSTSYLLGGVIVIETIFYYPGVAKLMVDGVSQRDIPLVQTCTMIFCAGYLLLVMVADMIGILANPRLRHAR</sequence>
<evidence type="ECO:0000256" key="1">
    <source>
        <dbReference type="ARBA" id="ARBA00004651"/>
    </source>
</evidence>
<dbReference type="InterPro" id="IPR035906">
    <property type="entry name" value="MetI-like_sf"/>
</dbReference>
<feature type="domain" description="ABC transmembrane type-1" evidence="8">
    <location>
        <begin position="98"/>
        <end position="310"/>
    </location>
</feature>
<feature type="transmembrane region" description="Helical" evidence="7">
    <location>
        <begin position="12"/>
        <end position="33"/>
    </location>
</feature>
<feature type="transmembrane region" description="Helical" evidence="7">
    <location>
        <begin position="138"/>
        <end position="160"/>
    </location>
</feature>
<keyword evidence="6 7" id="KW-0472">Membrane</keyword>
<reference evidence="9" key="2">
    <citation type="submission" date="2021-03" db="EMBL/GenBank/DDBJ databases">
        <authorList>
            <person name="Cao W."/>
        </authorList>
    </citation>
    <scope>NUCLEOTIDE SEQUENCE</scope>
    <source>
        <strain evidence="9">110414</strain>
    </source>
</reference>
<dbReference type="CDD" id="cd06261">
    <property type="entry name" value="TM_PBP2"/>
    <property type="match status" value="1"/>
</dbReference>
<dbReference type="EMBL" id="JAGKTC010000001">
    <property type="protein sequence ID" value="MBP3982887.1"/>
    <property type="molecule type" value="Genomic_DNA"/>
</dbReference>
<organism evidence="9 10">
    <name type="scientific">Pseudoxanthomonas helianthi</name>
    <dbReference type="NCBI Taxonomy" id="1453541"/>
    <lineage>
        <taxon>Bacteria</taxon>
        <taxon>Pseudomonadati</taxon>
        <taxon>Pseudomonadota</taxon>
        <taxon>Gammaproteobacteria</taxon>
        <taxon>Lysobacterales</taxon>
        <taxon>Lysobacteraceae</taxon>
        <taxon>Pseudoxanthomonas</taxon>
    </lineage>
</organism>
<dbReference type="Pfam" id="PF19300">
    <property type="entry name" value="BPD_transp_1_N"/>
    <property type="match status" value="1"/>
</dbReference>
<accession>A0A940WY77</accession>
<dbReference type="PANTHER" id="PTHR43163:SF3">
    <property type="entry name" value="PEPTIDE ABC TRANSPORTER PERMEASE PROTEIN"/>
    <property type="match status" value="1"/>
</dbReference>
<dbReference type="InterPro" id="IPR045621">
    <property type="entry name" value="BPD_transp_1_N"/>
</dbReference>
<evidence type="ECO:0000256" key="5">
    <source>
        <dbReference type="ARBA" id="ARBA00022989"/>
    </source>
</evidence>
<evidence type="ECO:0000256" key="3">
    <source>
        <dbReference type="ARBA" id="ARBA00022475"/>
    </source>
</evidence>
<dbReference type="InterPro" id="IPR000515">
    <property type="entry name" value="MetI-like"/>
</dbReference>
<dbReference type="SUPFAM" id="SSF161098">
    <property type="entry name" value="MetI-like"/>
    <property type="match status" value="1"/>
</dbReference>
<dbReference type="AlphaFoldDB" id="A0A940WY77"/>
<dbReference type="GO" id="GO:0005886">
    <property type="term" value="C:plasma membrane"/>
    <property type="evidence" value="ECO:0007669"/>
    <property type="project" value="UniProtKB-SubCell"/>
</dbReference>
<feature type="transmembrane region" description="Helical" evidence="7">
    <location>
        <begin position="180"/>
        <end position="197"/>
    </location>
</feature>
<comment type="similarity">
    <text evidence="7">Belongs to the binding-protein-dependent transport system permease family.</text>
</comment>
<evidence type="ECO:0000256" key="4">
    <source>
        <dbReference type="ARBA" id="ARBA00022692"/>
    </source>
</evidence>
<feature type="transmembrane region" description="Helical" evidence="7">
    <location>
        <begin position="242"/>
        <end position="264"/>
    </location>
</feature>
<name>A0A940WY77_9GAMM</name>
<keyword evidence="5 7" id="KW-1133">Transmembrane helix</keyword>
<dbReference type="GO" id="GO:0055085">
    <property type="term" value="P:transmembrane transport"/>
    <property type="evidence" value="ECO:0007669"/>
    <property type="project" value="InterPro"/>
</dbReference>
<keyword evidence="2 7" id="KW-0813">Transport</keyword>
<protein>
    <submittedName>
        <fullName evidence="9">ABC transporter permease</fullName>
    </submittedName>
</protein>
<keyword evidence="3" id="KW-1003">Cell membrane</keyword>
<evidence type="ECO:0000256" key="2">
    <source>
        <dbReference type="ARBA" id="ARBA00022448"/>
    </source>
</evidence>
<keyword evidence="4 7" id="KW-0812">Transmembrane</keyword>
<dbReference type="PANTHER" id="PTHR43163">
    <property type="entry name" value="DIPEPTIDE TRANSPORT SYSTEM PERMEASE PROTEIN DPPB-RELATED"/>
    <property type="match status" value="1"/>
</dbReference>
<evidence type="ECO:0000313" key="9">
    <source>
        <dbReference type="EMBL" id="MBP3982887.1"/>
    </source>
</evidence>
<proteinExistence type="inferred from homology"/>
<comment type="caution">
    <text evidence="9">The sequence shown here is derived from an EMBL/GenBank/DDBJ whole genome shotgun (WGS) entry which is preliminary data.</text>
</comment>
<dbReference type="Proteomes" id="UP000673447">
    <property type="component" value="Unassembled WGS sequence"/>
</dbReference>
<reference evidence="9" key="1">
    <citation type="journal article" date="2016" name="Int. J. Syst. Evol. Microbiol.">
        <title>Pseudoxanthomonas helianthi sp. nov., isolated from roots of Jerusalem artichoke (Helianthus tuberosus).</title>
        <authorList>
            <person name="Kittiwongwattana C."/>
            <person name="Thawai C."/>
        </authorList>
    </citation>
    <scope>NUCLEOTIDE SEQUENCE</scope>
    <source>
        <strain evidence="9">110414</strain>
    </source>
</reference>
<dbReference type="Pfam" id="PF00528">
    <property type="entry name" value="BPD_transp_1"/>
    <property type="match status" value="1"/>
</dbReference>
<dbReference type="RefSeq" id="WP_210534769.1">
    <property type="nucleotide sequence ID" value="NZ_JAGKTC010000001.1"/>
</dbReference>
<evidence type="ECO:0000256" key="7">
    <source>
        <dbReference type="RuleBase" id="RU363032"/>
    </source>
</evidence>
<evidence type="ECO:0000256" key="6">
    <source>
        <dbReference type="ARBA" id="ARBA00023136"/>
    </source>
</evidence>
<evidence type="ECO:0000259" key="8">
    <source>
        <dbReference type="PROSITE" id="PS50928"/>
    </source>
</evidence>
<gene>
    <name evidence="9" type="ORF">J5837_00500</name>
</gene>
<feature type="transmembrane region" description="Helical" evidence="7">
    <location>
        <begin position="284"/>
        <end position="310"/>
    </location>
</feature>